<dbReference type="EMBL" id="JACRUO010000001">
    <property type="protein sequence ID" value="MBD3689187.1"/>
    <property type="molecule type" value="Genomic_DNA"/>
</dbReference>
<evidence type="ECO:0000313" key="8">
    <source>
        <dbReference type="Proteomes" id="UP000627538"/>
    </source>
</evidence>
<dbReference type="GO" id="GO:0006412">
    <property type="term" value="P:translation"/>
    <property type="evidence" value="ECO:0007669"/>
    <property type="project" value="UniProtKB-UniRule"/>
</dbReference>
<evidence type="ECO:0000256" key="3">
    <source>
        <dbReference type="ARBA" id="ARBA00022980"/>
    </source>
</evidence>
<evidence type="ECO:0000256" key="5">
    <source>
        <dbReference type="HAMAP-Rule" id="MF_01371"/>
    </source>
</evidence>
<comment type="similarity">
    <text evidence="1 5">Belongs to the universal ribosomal protein uL30 family.</text>
</comment>
<protein>
    <recommendedName>
        <fullName evidence="5">Large ribosomal subunit protein uL30</fullName>
    </recommendedName>
</protein>
<dbReference type="PANTHER" id="PTHR15892">
    <property type="entry name" value="MITOCHONDRIAL RIBOSOMAL PROTEIN L30"/>
    <property type="match status" value="1"/>
</dbReference>
<dbReference type="Proteomes" id="UP000627538">
    <property type="component" value="Unassembled WGS sequence"/>
</dbReference>
<dbReference type="AlphaFoldDB" id="A0A8I0GE45"/>
<dbReference type="PANTHER" id="PTHR15892:SF2">
    <property type="entry name" value="LARGE RIBOSOMAL SUBUNIT PROTEIN UL30M"/>
    <property type="match status" value="1"/>
</dbReference>
<comment type="caution">
    <text evidence="7">The sequence shown here is derived from an EMBL/GenBank/DDBJ whole genome shotgun (WGS) entry which is preliminary data.</text>
</comment>
<accession>A0A8I0GE45</accession>
<dbReference type="InterPro" id="IPR036919">
    <property type="entry name" value="Ribo_uL30_ferredoxin-like_sf"/>
</dbReference>
<reference evidence="7 8" key="1">
    <citation type="submission" date="2020-08" db="EMBL/GenBank/DDBJ databases">
        <title>Winkia gen. nov., sp. nov., isolated from faeces of the Anser albifrons in China.</title>
        <authorList>
            <person name="Liu Q."/>
        </authorList>
    </citation>
    <scope>NUCLEOTIDE SEQUENCE [LARGE SCALE GENOMIC DNA]</scope>
    <source>
        <strain evidence="7 8">C62</strain>
    </source>
</reference>
<comment type="subunit">
    <text evidence="2 5">Part of the 50S ribosomal subunit.</text>
</comment>
<dbReference type="GO" id="GO:0003735">
    <property type="term" value="F:structural constituent of ribosome"/>
    <property type="evidence" value="ECO:0007669"/>
    <property type="project" value="InterPro"/>
</dbReference>
<keyword evidence="4 5" id="KW-0687">Ribonucleoprotein</keyword>
<dbReference type="InterPro" id="IPR005996">
    <property type="entry name" value="Ribosomal_uL30_bac-type"/>
</dbReference>
<proteinExistence type="inferred from homology"/>
<evidence type="ECO:0000313" key="7">
    <source>
        <dbReference type="EMBL" id="MBD3689187.1"/>
    </source>
</evidence>
<gene>
    <name evidence="5 7" type="primary">rpmD</name>
    <name evidence="7" type="ORF">H8R10_02945</name>
</gene>
<keyword evidence="3 5" id="KW-0689">Ribosomal protein</keyword>
<dbReference type="SUPFAM" id="SSF55129">
    <property type="entry name" value="Ribosomal protein L30p/L7e"/>
    <property type="match status" value="1"/>
</dbReference>
<dbReference type="NCBIfam" id="TIGR01308">
    <property type="entry name" value="rpmD_bact"/>
    <property type="match status" value="1"/>
</dbReference>
<dbReference type="Pfam" id="PF00327">
    <property type="entry name" value="Ribosomal_L30"/>
    <property type="match status" value="1"/>
</dbReference>
<evidence type="ECO:0000256" key="4">
    <source>
        <dbReference type="ARBA" id="ARBA00023274"/>
    </source>
</evidence>
<name>A0A8I0GE45_9ACTO</name>
<dbReference type="CDD" id="cd01658">
    <property type="entry name" value="Ribosomal_L30"/>
    <property type="match status" value="1"/>
</dbReference>
<feature type="domain" description="Large ribosomal subunit protein uL30-like ferredoxin-like fold" evidence="6">
    <location>
        <begin position="4"/>
        <end position="54"/>
    </location>
</feature>
<dbReference type="RefSeq" id="WP_191071254.1">
    <property type="nucleotide sequence ID" value="NZ_CP060506.1"/>
</dbReference>
<dbReference type="InterPro" id="IPR016082">
    <property type="entry name" value="Ribosomal_uL30_ferredoxin-like"/>
</dbReference>
<evidence type="ECO:0000256" key="2">
    <source>
        <dbReference type="ARBA" id="ARBA00011838"/>
    </source>
</evidence>
<organism evidence="7 8">
    <name type="scientific">Nanchangia anserum</name>
    <dbReference type="NCBI Taxonomy" id="2692125"/>
    <lineage>
        <taxon>Bacteria</taxon>
        <taxon>Bacillati</taxon>
        <taxon>Actinomycetota</taxon>
        <taxon>Actinomycetes</taxon>
        <taxon>Actinomycetales</taxon>
        <taxon>Actinomycetaceae</taxon>
        <taxon>Nanchangia</taxon>
    </lineage>
</organism>
<dbReference type="GO" id="GO:0022625">
    <property type="term" value="C:cytosolic large ribosomal subunit"/>
    <property type="evidence" value="ECO:0007669"/>
    <property type="project" value="TreeGrafter"/>
</dbReference>
<evidence type="ECO:0000256" key="1">
    <source>
        <dbReference type="ARBA" id="ARBA00007594"/>
    </source>
</evidence>
<dbReference type="Gene3D" id="3.30.1390.20">
    <property type="entry name" value="Ribosomal protein L30, ferredoxin-like fold domain"/>
    <property type="match status" value="1"/>
</dbReference>
<dbReference type="HAMAP" id="MF_01371_B">
    <property type="entry name" value="Ribosomal_uL30_B"/>
    <property type="match status" value="1"/>
</dbReference>
<keyword evidence="8" id="KW-1185">Reference proteome</keyword>
<evidence type="ECO:0000259" key="6">
    <source>
        <dbReference type="Pfam" id="PF00327"/>
    </source>
</evidence>
<dbReference type="PIRSF" id="PIRSF002211">
    <property type="entry name" value="Ribosomal_L30_bac-type"/>
    <property type="match status" value="1"/>
</dbReference>
<sequence>MANLKITMKRGLAGTKPGQRKTMASLGLRKINHSVVHPDNAATRGQIAKVSHLVSVEEVD</sequence>